<dbReference type="Pfam" id="PF00563">
    <property type="entry name" value="EAL"/>
    <property type="match status" value="1"/>
</dbReference>
<evidence type="ECO:0000313" key="2">
    <source>
        <dbReference type="EMBL" id="AFD27165.1"/>
    </source>
</evidence>
<accession>H8H0B3</accession>
<dbReference type="Gene3D" id="3.20.20.450">
    <property type="entry name" value="EAL domain"/>
    <property type="match status" value="1"/>
</dbReference>
<dbReference type="PANTHER" id="PTHR33121">
    <property type="entry name" value="CYCLIC DI-GMP PHOSPHODIESTERASE PDEF"/>
    <property type="match status" value="1"/>
</dbReference>
<dbReference type="CDD" id="cd01948">
    <property type="entry name" value="EAL"/>
    <property type="match status" value="1"/>
</dbReference>
<dbReference type="PANTHER" id="PTHR33121:SF70">
    <property type="entry name" value="SIGNALING PROTEIN YKOW"/>
    <property type="match status" value="1"/>
</dbReference>
<dbReference type="AlphaFoldDB" id="H8H0B3"/>
<dbReference type="SMART" id="SM00052">
    <property type="entry name" value="EAL"/>
    <property type="match status" value="1"/>
</dbReference>
<dbReference type="InterPro" id="IPR035919">
    <property type="entry name" value="EAL_sf"/>
</dbReference>
<dbReference type="InterPro" id="IPR001633">
    <property type="entry name" value="EAL_dom"/>
</dbReference>
<dbReference type="InterPro" id="IPR050706">
    <property type="entry name" value="Cyclic-di-GMP_PDE-like"/>
</dbReference>
<organism evidence="2 3">
    <name type="scientific">Deinococcus gobiensis (strain DSM 21396 / JCM 16679 / CGMCC 1.7299 / I-0)</name>
    <dbReference type="NCBI Taxonomy" id="745776"/>
    <lineage>
        <taxon>Bacteria</taxon>
        <taxon>Thermotogati</taxon>
        <taxon>Deinococcota</taxon>
        <taxon>Deinococci</taxon>
        <taxon>Deinococcales</taxon>
        <taxon>Deinococcaceae</taxon>
        <taxon>Deinococcus</taxon>
    </lineage>
</organism>
<keyword evidence="2" id="KW-0614">Plasmid</keyword>
<dbReference type="PROSITE" id="PS50883">
    <property type="entry name" value="EAL"/>
    <property type="match status" value="1"/>
</dbReference>
<gene>
    <name evidence="2" type="ordered locus">DGo_PA0279</name>
</gene>
<dbReference type="GO" id="GO:0071111">
    <property type="term" value="F:cyclic-guanylate-specific phosphodiesterase activity"/>
    <property type="evidence" value="ECO:0007669"/>
    <property type="project" value="InterPro"/>
</dbReference>
<dbReference type="EMBL" id="CP002192">
    <property type="protein sequence ID" value="AFD27165.1"/>
    <property type="molecule type" value="Genomic_DNA"/>
</dbReference>
<evidence type="ECO:0000259" key="1">
    <source>
        <dbReference type="PROSITE" id="PS50883"/>
    </source>
</evidence>
<geneLocation type="plasmid" evidence="2 3">
    <name>P1</name>
</geneLocation>
<dbReference type="HOGENOM" id="CLU_000445_70_50_0"/>
<dbReference type="Proteomes" id="UP000007575">
    <property type="component" value="Plasmid P1"/>
</dbReference>
<evidence type="ECO:0000313" key="3">
    <source>
        <dbReference type="Proteomes" id="UP000007575"/>
    </source>
</evidence>
<dbReference type="PATRIC" id="fig|745776.4.peg.3312"/>
<proteinExistence type="predicted"/>
<keyword evidence="3" id="KW-1185">Reference proteome</keyword>
<dbReference type="SUPFAM" id="SSF141868">
    <property type="entry name" value="EAL domain-like"/>
    <property type="match status" value="1"/>
</dbReference>
<name>H8H0B3_DEIGI</name>
<sequence>MQPVVALASGQVYGYEALVRARWQGDLIGAGALLDAAAARGQHRAFDALARRTAIRQVYPQLAPEQVLFINFAPGVVYDPNICLRTTFEACREVGADFGRLLFEVTESESFPDLKLLASILERYRAEGAQVALDDLGAGHTSLTYLAALRPDLVKLDRDLIRNLHGDDARVPLVEALIRYAHDLGIRTVAEGVETAQELRLVTELGADYAQGYLLGRPAPSPVGPAGS</sequence>
<feature type="domain" description="EAL" evidence="1">
    <location>
        <begin position="1"/>
        <end position="228"/>
    </location>
</feature>
<protein>
    <submittedName>
        <fullName evidence="2">Diguanylate cyclase/phosphodiesterase with GAF sensor</fullName>
    </submittedName>
</protein>
<reference evidence="2 3" key="1">
    <citation type="journal article" date="2012" name="PLoS ONE">
        <title>Genome sequence and transcriptome analysis of the radioresistant bacterium Deinococcus gobiensis: insights into the extreme environmental adaptations.</title>
        <authorList>
            <person name="Yuan M."/>
            <person name="Chen M."/>
            <person name="Zhang W."/>
            <person name="Lu W."/>
            <person name="Wang J."/>
            <person name="Yang M."/>
            <person name="Zhao P."/>
            <person name="Tang R."/>
            <person name="Li X."/>
            <person name="Hao Y."/>
            <person name="Zhou Z."/>
            <person name="Zhan Y."/>
            <person name="Yu H."/>
            <person name="Teng C."/>
            <person name="Yan Y."/>
            <person name="Ping S."/>
            <person name="Wang Y."/>
            <person name="Lin M."/>
        </authorList>
    </citation>
    <scope>NUCLEOTIDE SEQUENCE [LARGE SCALE GENOMIC DNA]</scope>
    <source>
        <strain evidence="3">DSM 21396 / JCM 16679 / CGMCC 1.7299 / I-0</strain>
        <plasmid evidence="2">P1</plasmid>
    </source>
</reference>
<dbReference type="KEGG" id="dgo:DGo_PA0279"/>